<dbReference type="Gene3D" id="3.40.50.300">
    <property type="entry name" value="P-loop containing nucleotide triphosphate hydrolases"/>
    <property type="match status" value="1"/>
</dbReference>
<name>A0A368GHY1_ANCCA</name>
<dbReference type="PANTHER" id="PTHR46406:SF1">
    <property type="entry name" value="NITRIC OXIDE-ASSOCIATED PROTEIN 1"/>
    <property type="match status" value="1"/>
</dbReference>
<dbReference type="GO" id="GO:0035091">
    <property type="term" value="F:phosphatidylinositol binding"/>
    <property type="evidence" value="ECO:0007669"/>
    <property type="project" value="InterPro"/>
</dbReference>
<feature type="region of interest" description="Disordered" evidence="1">
    <location>
        <begin position="1"/>
        <end position="41"/>
    </location>
</feature>
<comment type="caution">
    <text evidence="6">The sequence shown here is derived from an EMBL/GenBank/DDBJ whole genome shotgun (WGS) entry which is preliminary data.</text>
</comment>
<evidence type="ECO:0000313" key="6">
    <source>
        <dbReference type="EMBL" id="RCN43976.1"/>
    </source>
</evidence>
<dbReference type="Pfam" id="PF01926">
    <property type="entry name" value="MMR_HSR1"/>
    <property type="match status" value="1"/>
</dbReference>
<dbReference type="PROSITE" id="PS50132">
    <property type="entry name" value="RGS"/>
    <property type="match status" value="1"/>
</dbReference>
<organism evidence="6 7">
    <name type="scientific">Ancylostoma caninum</name>
    <name type="common">Dog hookworm</name>
    <dbReference type="NCBI Taxonomy" id="29170"/>
    <lineage>
        <taxon>Eukaryota</taxon>
        <taxon>Metazoa</taxon>
        <taxon>Ecdysozoa</taxon>
        <taxon>Nematoda</taxon>
        <taxon>Chromadorea</taxon>
        <taxon>Rhabditida</taxon>
        <taxon>Rhabditina</taxon>
        <taxon>Rhabditomorpha</taxon>
        <taxon>Strongyloidea</taxon>
        <taxon>Ancylostomatidae</taxon>
        <taxon>Ancylostomatinae</taxon>
        <taxon>Ancylostoma</taxon>
    </lineage>
</organism>
<dbReference type="Gene3D" id="1.10.167.10">
    <property type="entry name" value="Regulator of G-protein Signalling 4, domain 2"/>
    <property type="match status" value="1"/>
</dbReference>
<dbReference type="OrthoDB" id="5957963at2759"/>
<keyword evidence="2" id="KW-0472">Membrane</keyword>
<feature type="compositionally biased region" description="Low complexity" evidence="1">
    <location>
        <begin position="1164"/>
        <end position="1175"/>
    </location>
</feature>
<dbReference type="InterPro" id="IPR052807">
    <property type="entry name" value="Mito_transl_resp_regulator"/>
</dbReference>
<proteinExistence type="predicted"/>
<evidence type="ECO:0000256" key="2">
    <source>
        <dbReference type="SAM" id="Phobius"/>
    </source>
</evidence>
<dbReference type="InterPro" id="IPR036871">
    <property type="entry name" value="PX_dom_sf"/>
</dbReference>
<dbReference type="Proteomes" id="UP000252519">
    <property type="component" value="Unassembled WGS sequence"/>
</dbReference>
<evidence type="ECO:0000313" key="7">
    <source>
        <dbReference type="Proteomes" id="UP000252519"/>
    </source>
</evidence>
<dbReference type="SMART" id="SM00312">
    <property type="entry name" value="PX"/>
    <property type="match status" value="1"/>
</dbReference>
<keyword evidence="2" id="KW-0812">Transmembrane</keyword>
<dbReference type="GO" id="GO:0005525">
    <property type="term" value="F:GTP binding"/>
    <property type="evidence" value="ECO:0007669"/>
    <property type="project" value="InterPro"/>
</dbReference>
<feature type="domain" description="RGS" evidence="3">
    <location>
        <begin position="951"/>
        <end position="1077"/>
    </location>
</feature>
<keyword evidence="2" id="KW-1133">Transmembrane helix</keyword>
<dbReference type="InterPro" id="IPR044926">
    <property type="entry name" value="RGS_subdomain_2"/>
</dbReference>
<dbReference type="InterPro" id="IPR006073">
    <property type="entry name" value="GTP-bd"/>
</dbReference>
<feature type="transmembrane region" description="Helical" evidence="2">
    <location>
        <begin position="528"/>
        <end position="552"/>
    </location>
</feature>
<feature type="domain" description="PX" evidence="4">
    <location>
        <begin position="1236"/>
        <end position="1362"/>
    </location>
</feature>
<dbReference type="SMART" id="SM00313">
    <property type="entry name" value="PXA"/>
    <property type="match status" value="1"/>
</dbReference>
<dbReference type="EMBL" id="JOJR01000141">
    <property type="protein sequence ID" value="RCN43976.1"/>
    <property type="molecule type" value="Genomic_DNA"/>
</dbReference>
<feature type="transmembrane region" description="Helical" evidence="2">
    <location>
        <begin position="632"/>
        <end position="665"/>
    </location>
</feature>
<dbReference type="SUPFAM" id="SSF64268">
    <property type="entry name" value="PX domain"/>
    <property type="match status" value="1"/>
</dbReference>
<evidence type="ECO:0000259" key="4">
    <source>
        <dbReference type="PROSITE" id="PS50195"/>
    </source>
</evidence>
<dbReference type="SMART" id="SM00315">
    <property type="entry name" value="RGS"/>
    <property type="match status" value="1"/>
</dbReference>
<dbReference type="Pfam" id="PF02194">
    <property type="entry name" value="PXA"/>
    <property type="match status" value="1"/>
</dbReference>
<sequence length="1615" mass="182578">MFRPSYDRYGSEDAVEHIEFQLPGQSTQGEDHSPDDDFEPCDDEMMESTSTENLHRTAIEINDRKCSGCGAQMHCEDSSLPGFLPVEQLEKSSRRRAPEKLLCRRCHLLKHHNFLLNVNVCEVDYVSIMSCLRLNHEALVLLVVDITDIPGSIHRQLPHIIGPRKPMIVIANKVDLLPPDARTGYLKRFKQVVEEAIEAAGFRNQFTILHTALVSAKTGYGVEDLITEIYLKYTSVKLDVRNDIYLVGCTNAGKSSLFNALLQSDLCKIRAVDLVERATTSVWPGTTLSLLKFPVMQPSPFRLELRRRRLLQHKAWLQKEMYNRKLLLQESGDPRYAVLFGTIQNTFKEKDDELQPIAISDLTSEEDFAENKKSGKWSLKDPIFEKGMWCYDTPGTINDQQVLNLFTLEELIHVLPRRLLQPRTALVPVGYSLIVAGVARLDVTECVGASSVLLTAFVSDGLPLNCMPTVEVDAFLKENVGTEALVVPKGKDRLSKWPDLRSREFKLQGIEVGVFVPESGPQSALNSWIIWLFQGDAGVADIVLSSIGWVLVSTSSPLVRLRCFTPAAKGLATRTPLLPYAATLRGKRIPGTRFYKAWHYSFSNAIIPIMDIRNQAKDLVERHPWLRPAAYIFSFMILLICLGFGVLPIACCLFSLFMGVSIATWIANDSNGRFLYPLVHAWLSKYYVRKEPGLATSGEEHRSTNWKELKVHASVNDAVENLLDQLIDTYVNNWYESGISRDRDFLNEIRYQIRFACSQLISKLKAVDLPAIVAEDVIPAAALHMHRIIKYEDDLSEKVYPRSRMETSICEAFSDLHFCLGSRQNELDYLRQVADFLTIKLLDDTHLAGRAHDDDGPSGLGERANMSTWPSQSVRHFLRELIVNALLLPCLDLIADPDTINHLLIMIFDAQKGEGGDAEQLCDSNRREVPFLGNFTENAAQVVPDSLLHLKLSEVLRDARQYSTFRLYLQDTRGPVNELCFLAEASRIHDSMQRKAESSSQIAYDIWQLFGQFVHDSAPDRIEFDPEIVQEFKTAVECNNLPLLDKVVETSYQVVYQRMQTEHVIPFCQSDSFLGYLCGSPPVCVNELIDQRTIPRKSSVSGGTFSFAQFRSRLRKAMAVVSLDGSLDSEESLDNNLVDEDDVISCESAPPESCSDANLDRNDSASSLQSGSGSFSQLTLPSIDVSMTGDADSISPASGYSVTDEDDLSASASIIDCPTSEPAFVIDKETRNINLWKVNVSKIQPMRDNTTGRTIYVYVIDVERTEAKEKETKSWSICRRFSEFYVLEMKLLEFHGDSLRFTLLPPRKVSSLAVQPLITRNRAFLEQHRLLFSMFLSSLCKQKMLHRSDLLFAFLTSCEEFRSNLLLSDLNPWKVVKKMPSKLGREKGQHLRPFLLTVLANTLYAQDKVDFKEKIETSDSSSLSSISMAADHYYTSFYNPLFGNNCHGCKVAEEDSGAARIWTRSLTDSISLLFFSIMACTSQWILNIQSALRMLCRNTIDSLMLHLLRRVYGSILDEQNIVTVVQFIHSAIFCSDGSQPSYQEKSLREELAVRRALEFAQEELPSYVLRMLDSKSWRGGIKRLVNTLQYPRLNKHLSYLLLDLLISKLFPEYIT</sequence>
<dbReference type="InterPro" id="IPR036305">
    <property type="entry name" value="RGS_sf"/>
</dbReference>
<reference evidence="6 7" key="1">
    <citation type="submission" date="2014-10" db="EMBL/GenBank/DDBJ databases">
        <title>Draft genome of the hookworm Ancylostoma caninum.</title>
        <authorList>
            <person name="Mitreva M."/>
        </authorList>
    </citation>
    <scope>NUCLEOTIDE SEQUENCE [LARGE SCALE GENOMIC DNA]</scope>
    <source>
        <strain evidence="6 7">Baltimore</strain>
    </source>
</reference>
<evidence type="ECO:0000259" key="3">
    <source>
        <dbReference type="PROSITE" id="PS50132"/>
    </source>
</evidence>
<dbReference type="SUPFAM" id="SSF48097">
    <property type="entry name" value="Regulator of G-protein signaling, RGS"/>
    <property type="match status" value="1"/>
</dbReference>
<dbReference type="PROSITE" id="PS51207">
    <property type="entry name" value="PXA"/>
    <property type="match status" value="1"/>
</dbReference>
<dbReference type="PROSITE" id="PS50195">
    <property type="entry name" value="PX"/>
    <property type="match status" value="1"/>
</dbReference>
<dbReference type="SUPFAM" id="SSF52540">
    <property type="entry name" value="P-loop containing nucleoside triphosphate hydrolases"/>
    <property type="match status" value="1"/>
</dbReference>
<dbReference type="PANTHER" id="PTHR46406">
    <property type="entry name" value="NITRIC OXIDE-ASSOCIATED PROTEIN 1"/>
    <property type="match status" value="1"/>
</dbReference>
<keyword evidence="7" id="KW-1185">Reference proteome</keyword>
<accession>A0A368GHY1</accession>
<protein>
    <submittedName>
        <fullName evidence="6">PX domain protein</fullName>
    </submittedName>
</protein>
<gene>
    <name evidence="6" type="ORF">ANCCAN_10003</name>
</gene>
<dbReference type="STRING" id="29170.A0A368GHY1"/>
<dbReference type="InterPro" id="IPR003114">
    <property type="entry name" value="Phox_assoc"/>
</dbReference>
<dbReference type="Gene3D" id="3.30.1520.10">
    <property type="entry name" value="Phox-like domain"/>
    <property type="match status" value="1"/>
</dbReference>
<evidence type="ECO:0000259" key="5">
    <source>
        <dbReference type="PROSITE" id="PS51207"/>
    </source>
</evidence>
<dbReference type="InterPro" id="IPR016137">
    <property type="entry name" value="RGS"/>
</dbReference>
<feature type="region of interest" description="Disordered" evidence="1">
    <location>
        <begin position="1148"/>
        <end position="1175"/>
    </location>
</feature>
<dbReference type="InterPro" id="IPR001683">
    <property type="entry name" value="PX_dom"/>
</dbReference>
<feature type="domain" description="PXA" evidence="5">
    <location>
        <begin position="712"/>
        <end position="912"/>
    </location>
</feature>
<dbReference type="InterPro" id="IPR027417">
    <property type="entry name" value="P-loop_NTPase"/>
</dbReference>
<evidence type="ECO:0000256" key="1">
    <source>
        <dbReference type="SAM" id="MobiDB-lite"/>
    </source>
</evidence>
<dbReference type="Pfam" id="PF00787">
    <property type="entry name" value="PX"/>
    <property type="match status" value="1"/>
</dbReference>
<feature type="compositionally biased region" description="Basic and acidic residues" evidence="1">
    <location>
        <begin position="1"/>
        <end position="19"/>
    </location>
</feature>
<dbReference type="CDD" id="cd01855">
    <property type="entry name" value="YqeH"/>
    <property type="match status" value="1"/>
</dbReference>